<protein>
    <submittedName>
        <fullName evidence="1">Uncharacterized protein</fullName>
    </submittedName>
</protein>
<dbReference type="AlphaFoldDB" id="A0A1X6Z3Z9"/>
<name>A0A1X6Z3Z9_9RHOB</name>
<organism evidence="1 2">
    <name type="scientific">Pseudooceanicola marinus</name>
    <dbReference type="NCBI Taxonomy" id="396013"/>
    <lineage>
        <taxon>Bacteria</taxon>
        <taxon>Pseudomonadati</taxon>
        <taxon>Pseudomonadota</taxon>
        <taxon>Alphaproteobacteria</taxon>
        <taxon>Rhodobacterales</taxon>
        <taxon>Paracoccaceae</taxon>
        <taxon>Pseudooceanicola</taxon>
    </lineage>
</organism>
<gene>
    <name evidence="1" type="ORF">PSM7751_01811</name>
</gene>
<proteinExistence type="predicted"/>
<sequence>MARLSAAMDPTALLNAPRPGVSLVRRCQGPTDPTGQNNPASLAIIAAWVRFEAPILR</sequence>
<keyword evidence="2" id="KW-1185">Reference proteome</keyword>
<reference evidence="1 2" key="1">
    <citation type="submission" date="2017-03" db="EMBL/GenBank/DDBJ databases">
        <authorList>
            <person name="Afonso C.L."/>
            <person name="Miller P.J."/>
            <person name="Scott M.A."/>
            <person name="Spackman E."/>
            <person name="Goraichik I."/>
            <person name="Dimitrov K.M."/>
            <person name="Suarez D.L."/>
            <person name="Swayne D.E."/>
        </authorList>
    </citation>
    <scope>NUCLEOTIDE SEQUENCE [LARGE SCALE GENOMIC DNA]</scope>
    <source>
        <strain evidence="1 2">CECT 7751</strain>
    </source>
</reference>
<dbReference type="Proteomes" id="UP000193963">
    <property type="component" value="Unassembled WGS sequence"/>
</dbReference>
<evidence type="ECO:0000313" key="2">
    <source>
        <dbReference type="Proteomes" id="UP000193963"/>
    </source>
</evidence>
<accession>A0A1X6Z3Z9</accession>
<dbReference type="EMBL" id="FWFN01000003">
    <property type="protein sequence ID" value="SLN39821.1"/>
    <property type="molecule type" value="Genomic_DNA"/>
</dbReference>
<evidence type="ECO:0000313" key="1">
    <source>
        <dbReference type="EMBL" id="SLN39821.1"/>
    </source>
</evidence>